<comment type="caution">
    <text evidence="3">The sequence shown here is derived from an EMBL/GenBank/DDBJ whole genome shotgun (WGS) entry which is preliminary data.</text>
</comment>
<keyword evidence="4" id="KW-1185">Reference proteome</keyword>
<comment type="similarity">
    <text evidence="1">Belongs to the metallo-dependent hydrolases superfamily. NagA family.</text>
</comment>
<dbReference type="Gene3D" id="2.30.40.10">
    <property type="entry name" value="Urease, subunit C, domain 1"/>
    <property type="match status" value="1"/>
</dbReference>
<dbReference type="SUPFAM" id="SSF51556">
    <property type="entry name" value="Metallo-dependent hydrolases"/>
    <property type="match status" value="1"/>
</dbReference>
<geneLocation type="plasmid" evidence="3">
    <name>pLPU83b</name>
</geneLocation>
<protein>
    <recommendedName>
        <fullName evidence="5">Amidohydrolase-related domain-containing protein</fullName>
    </recommendedName>
</protein>
<sequence>MGIAIRSKQGPGQIFLVTDAMSTIATDMTRLNGREILRDGGRLTVYDGTLAGADMLSSVRFVHERRGLPLEEAFRMAQPIPPTPWRIAKQKGRSVAGADADFVLLTPELELEVKLDSWTEGFRSQRSNVILSRVFGVSPLVKAMFSVRKPAEH</sequence>
<evidence type="ECO:0000313" key="3">
    <source>
        <dbReference type="EMBL" id="CDM60355.1"/>
    </source>
</evidence>
<proteinExistence type="inferred from homology"/>
<dbReference type="Proteomes" id="UP000019443">
    <property type="component" value="Unassembled WGS sequence"/>
</dbReference>
<name>W6RJ75_9HYPH</name>
<accession>W6RJ75</accession>
<keyword evidence="2" id="KW-0378">Hydrolase</keyword>
<dbReference type="GO" id="GO:0006046">
    <property type="term" value="P:N-acetylglucosamine catabolic process"/>
    <property type="evidence" value="ECO:0007669"/>
    <property type="project" value="TreeGrafter"/>
</dbReference>
<dbReference type="InterPro" id="IPR011059">
    <property type="entry name" value="Metal-dep_hydrolase_composite"/>
</dbReference>
<dbReference type="InterPro" id="IPR032466">
    <property type="entry name" value="Metal_Hydrolase"/>
</dbReference>
<evidence type="ECO:0000256" key="1">
    <source>
        <dbReference type="ARBA" id="ARBA00010716"/>
    </source>
</evidence>
<gene>
    <name evidence="3" type="ORF">LPU83_pLPU83b_0368</name>
</gene>
<dbReference type="PANTHER" id="PTHR11113">
    <property type="entry name" value="N-ACETYLGLUCOSAMINE-6-PHOSPHATE DEACETYLASE"/>
    <property type="match status" value="1"/>
</dbReference>
<dbReference type="Gene3D" id="3.20.20.140">
    <property type="entry name" value="Metal-dependent hydrolases"/>
    <property type="match status" value="1"/>
</dbReference>
<keyword evidence="3" id="KW-0614">Plasmid</keyword>
<dbReference type="GO" id="GO:0008448">
    <property type="term" value="F:N-acetylglucosamine-6-phosphate deacetylase activity"/>
    <property type="evidence" value="ECO:0007669"/>
    <property type="project" value="TreeGrafter"/>
</dbReference>
<dbReference type="AlphaFoldDB" id="W6RJ75"/>
<dbReference type="PANTHER" id="PTHR11113:SF14">
    <property type="entry name" value="N-ACETYLGLUCOSAMINE-6-PHOSPHATE DEACETYLASE"/>
    <property type="match status" value="1"/>
</dbReference>
<evidence type="ECO:0008006" key="5">
    <source>
        <dbReference type="Google" id="ProtNLM"/>
    </source>
</evidence>
<organism evidence="3 4">
    <name type="scientific">Rhizobium favelukesii</name>
    <dbReference type="NCBI Taxonomy" id="348824"/>
    <lineage>
        <taxon>Bacteria</taxon>
        <taxon>Pseudomonadati</taxon>
        <taxon>Pseudomonadota</taxon>
        <taxon>Alphaproteobacteria</taxon>
        <taxon>Hyphomicrobiales</taxon>
        <taxon>Rhizobiaceae</taxon>
        <taxon>Rhizobium/Agrobacterium group</taxon>
        <taxon>Rhizobium</taxon>
    </lineage>
</organism>
<dbReference type="EMBL" id="CBYB010000036">
    <property type="protein sequence ID" value="CDM60355.1"/>
    <property type="molecule type" value="Genomic_DNA"/>
</dbReference>
<evidence type="ECO:0000313" key="4">
    <source>
        <dbReference type="Proteomes" id="UP000019443"/>
    </source>
</evidence>
<evidence type="ECO:0000256" key="2">
    <source>
        <dbReference type="ARBA" id="ARBA00022801"/>
    </source>
</evidence>
<reference evidence="3" key="1">
    <citation type="submission" date="2013-11" db="EMBL/GenBank/DDBJ databases">
        <title>Draft genome sequence of the broad-host-range Rhizobium sp. LPU83 strain, a member of the low-genetic diversity Oregon-like Rhizobium sp. group.</title>
        <authorList>
            <person name="Wibberg D."/>
            <person name="Puehler A."/>
            <person name="Schlueter A."/>
        </authorList>
    </citation>
    <scope>NUCLEOTIDE SEQUENCE [LARGE SCALE GENOMIC DNA]</scope>
    <source>
        <strain evidence="3">LPU83</strain>
        <plasmid evidence="3">pLPU83b</plasmid>
    </source>
</reference>